<dbReference type="Pfam" id="PF03734">
    <property type="entry name" value="YkuD"/>
    <property type="match status" value="1"/>
</dbReference>
<dbReference type="InterPro" id="IPR038063">
    <property type="entry name" value="Transpep_catalytic_dom"/>
</dbReference>
<sequence>MKYLVKVFGFSLIFIFSFSLTAQDNNKFAWPAEGSSVIGNIQSTTVEEGETLLDIAERYGLGYNEIVAANRDLDPWIPEVGAKVTLPTQFILPTAPMEGIVVNLAEYRLYYFMPEKNLIYTYPIGIGQGNTPTPIGRMEINARMANPTWYPPASIRQRWQDQGKEVRRQIPAGPDNPLGPYAINLSKAGYLIHGTNQRFGIGTRASAGCIRMNNQDIQALVEMTYIGVPVNIIEQPIKTGWSGKNILIEAHRPVSVTDNAVAHKDMVTMLVELRARHKLPPIDWTLVDKAFNRKDGIPFAVNQNLAHYDD</sequence>
<dbReference type="UniPathway" id="UPA00219"/>
<comment type="pathway">
    <text evidence="1 9">Cell wall biogenesis; peptidoglycan biosynthesis.</text>
</comment>
<evidence type="ECO:0000256" key="6">
    <source>
        <dbReference type="ARBA" id="ARBA00022960"/>
    </source>
</evidence>
<dbReference type="PROSITE" id="PS51782">
    <property type="entry name" value="LYSM"/>
    <property type="match status" value="1"/>
</dbReference>
<dbReference type="Pfam" id="PF01476">
    <property type="entry name" value="LysM"/>
    <property type="match status" value="1"/>
</dbReference>
<dbReference type="GO" id="GO:0018104">
    <property type="term" value="P:peptidoglycan-protein cross-linking"/>
    <property type="evidence" value="ECO:0007669"/>
    <property type="project" value="TreeGrafter"/>
</dbReference>
<keyword evidence="7 9" id="KW-0573">Peptidoglycan synthesis</keyword>
<comment type="caution">
    <text evidence="13">The sequence shown here is derived from an EMBL/GenBank/DDBJ whole genome shotgun (WGS) entry which is preliminary data.</text>
</comment>
<dbReference type="Proteomes" id="UP000288293">
    <property type="component" value="Unassembled WGS sequence"/>
</dbReference>
<name>A0A432WBR6_9GAMM</name>
<dbReference type="CDD" id="cd00118">
    <property type="entry name" value="LysM"/>
    <property type="match status" value="1"/>
</dbReference>
<dbReference type="EMBL" id="PIPL01000001">
    <property type="protein sequence ID" value="RUO27038.1"/>
    <property type="molecule type" value="Genomic_DNA"/>
</dbReference>
<dbReference type="PANTHER" id="PTHR30582:SF24">
    <property type="entry name" value="L,D-TRANSPEPTIDASE ERFK_SRFK-RELATED"/>
    <property type="match status" value="1"/>
</dbReference>
<dbReference type="SUPFAM" id="SSF141523">
    <property type="entry name" value="L,D-transpeptidase catalytic domain-like"/>
    <property type="match status" value="1"/>
</dbReference>
<dbReference type="PANTHER" id="PTHR30582">
    <property type="entry name" value="L,D-TRANSPEPTIDASE"/>
    <property type="match status" value="1"/>
</dbReference>
<dbReference type="InterPro" id="IPR005490">
    <property type="entry name" value="LD_TPept_cat_dom"/>
</dbReference>
<evidence type="ECO:0000313" key="14">
    <source>
        <dbReference type="Proteomes" id="UP000288293"/>
    </source>
</evidence>
<organism evidence="13 14">
    <name type="scientific">Aliidiomarina minuta</name>
    <dbReference type="NCBI Taxonomy" id="880057"/>
    <lineage>
        <taxon>Bacteria</taxon>
        <taxon>Pseudomonadati</taxon>
        <taxon>Pseudomonadota</taxon>
        <taxon>Gammaproteobacteria</taxon>
        <taxon>Alteromonadales</taxon>
        <taxon>Idiomarinaceae</taxon>
        <taxon>Aliidiomarina</taxon>
    </lineage>
</organism>
<dbReference type="RefSeq" id="WP_126803850.1">
    <property type="nucleotide sequence ID" value="NZ_PIPL01000001.1"/>
</dbReference>
<keyword evidence="4" id="KW-0808">Transferase</keyword>
<feature type="chain" id="PRO_5019245199" evidence="10">
    <location>
        <begin position="23"/>
        <end position="310"/>
    </location>
</feature>
<dbReference type="GO" id="GO:0008360">
    <property type="term" value="P:regulation of cell shape"/>
    <property type="evidence" value="ECO:0007669"/>
    <property type="project" value="UniProtKB-UniRule"/>
</dbReference>
<feature type="active site" description="Nucleophile" evidence="9">
    <location>
        <position position="209"/>
    </location>
</feature>
<dbReference type="InterPro" id="IPR050979">
    <property type="entry name" value="LD-transpeptidase"/>
</dbReference>
<evidence type="ECO:0000256" key="7">
    <source>
        <dbReference type="ARBA" id="ARBA00022984"/>
    </source>
</evidence>
<comment type="similarity">
    <text evidence="2">Belongs to the YkuD family.</text>
</comment>
<dbReference type="Gene3D" id="3.10.350.10">
    <property type="entry name" value="LysM domain"/>
    <property type="match status" value="1"/>
</dbReference>
<evidence type="ECO:0000256" key="1">
    <source>
        <dbReference type="ARBA" id="ARBA00004752"/>
    </source>
</evidence>
<reference evidence="13 14" key="1">
    <citation type="journal article" date="2011" name="Front. Microbiol.">
        <title>Genomic signatures of strain selection and enhancement in Bacillus atrophaeus var. globigii, a historical biowarfare simulant.</title>
        <authorList>
            <person name="Gibbons H.S."/>
            <person name="Broomall S.M."/>
            <person name="McNew L.A."/>
            <person name="Daligault H."/>
            <person name="Chapman C."/>
            <person name="Bruce D."/>
            <person name="Karavis M."/>
            <person name="Krepps M."/>
            <person name="McGregor P.A."/>
            <person name="Hong C."/>
            <person name="Park K.H."/>
            <person name="Akmal A."/>
            <person name="Feldman A."/>
            <person name="Lin J.S."/>
            <person name="Chang W.E."/>
            <person name="Higgs B.W."/>
            <person name="Demirev P."/>
            <person name="Lindquist J."/>
            <person name="Liem A."/>
            <person name="Fochler E."/>
            <person name="Read T.D."/>
            <person name="Tapia R."/>
            <person name="Johnson S."/>
            <person name="Bishop-Lilly K.A."/>
            <person name="Detter C."/>
            <person name="Han C."/>
            <person name="Sozhamannan S."/>
            <person name="Rosenzweig C.N."/>
            <person name="Skowronski E.W."/>
        </authorList>
    </citation>
    <scope>NUCLEOTIDE SEQUENCE [LARGE SCALE GENOMIC DNA]</scope>
    <source>
        <strain evidence="13 14">MLST1</strain>
    </source>
</reference>
<keyword evidence="6 9" id="KW-0133">Cell shape</keyword>
<keyword evidence="10" id="KW-0732">Signal</keyword>
<keyword evidence="8 9" id="KW-0961">Cell wall biogenesis/degradation</keyword>
<keyword evidence="14" id="KW-1185">Reference proteome</keyword>
<evidence type="ECO:0000256" key="3">
    <source>
        <dbReference type="ARBA" id="ARBA00022676"/>
    </source>
</evidence>
<evidence type="ECO:0000313" key="13">
    <source>
        <dbReference type="EMBL" id="RUO27038.1"/>
    </source>
</evidence>
<dbReference type="InterPro" id="IPR018392">
    <property type="entry name" value="LysM"/>
</dbReference>
<feature type="signal peptide" evidence="10">
    <location>
        <begin position="1"/>
        <end position="22"/>
    </location>
</feature>
<accession>A0A432WBR6</accession>
<protein>
    <submittedName>
        <fullName evidence="13">Uncharacterized protein</fullName>
    </submittedName>
</protein>
<feature type="active site" description="Proton donor/acceptor" evidence="9">
    <location>
        <position position="193"/>
    </location>
</feature>
<feature type="domain" description="LysM" evidence="11">
    <location>
        <begin position="42"/>
        <end position="86"/>
    </location>
</feature>
<evidence type="ECO:0000256" key="10">
    <source>
        <dbReference type="SAM" id="SignalP"/>
    </source>
</evidence>
<dbReference type="SMART" id="SM00257">
    <property type="entry name" value="LysM"/>
    <property type="match status" value="1"/>
</dbReference>
<evidence type="ECO:0000256" key="4">
    <source>
        <dbReference type="ARBA" id="ARBA00022679"/>
    </source>
</evidence>
<gene>
    <name evidence="13" type="ORF">CWE09_10190</name>
</gene>
<evidence type="ECO:0000256" key="8">
    <source>
        <dbReference type="ARBA" id="ARBA00023316"/>
    </source>
</evidence>
<dbReference type="CDD" id="cd16913">
    <property type="entry name" value="YkuD_like"/>
    <property type="match status" value="1"/>
</dbReference>
<dbReference type="AlphaFoldDB" id="A0A432WBR6"/>
<dbReference type="SUPFAM" id="SSF54106">
    <property type="entry name" value="LysM domain"/>
    <property type="match status" value="1"/>
</dbReference>
<feature type="domain" description="L,D-TPase catalytic" evidence="12">
    <location>
        <begin position="98"/>
        <end position="233"/>
    </location>
</feature>
<dbReference type="GO" id="GO:0005576">
    <property type="term" value="C:extracellular region"/>
    <property type="evidence" value="ECO:0007669"/>
    <property type="project" value="TreeGrafter"/>
</dbReference>
<evidence type="ECO:0000256" key="9">
    <source>
        <dbReference type="PROSITE-ProRule" id="PRU01373"/>
    </source>
</evidence>
<dbReference type="GO" id="GO:0071555">
    <property type="term" value="P:cell wall organization"/>
    <property type="evidence" value="ECO:0007669"/>
    <property type="project" value="UniProtKB-UniRule"/>
</dbReference>
<evidence type="ECO:0000259" key="11">
    <source>
        <dbReference type="PROSITE" id="PS51782"/>
    </source>
</evidence>
<dbReference type="GO" id="GO:0071972">
    <property type="term" value="F:peptidoglycan L,D-transpeptidase activity"/>
    <property type="evidence" value="ECO:0007669"/>
    <property type="project" value="TreeGrafter"/>
</dbReference>
<dbReference type="GO" id="GO:0016757">
    <property type="term" value="F:glycosyltransferase activity"/>
    <property type="evidence" value="ECO:0007669"/>
    <property type="project" value="UniProtKB-KW"/>
</dbReference>
<evidence type="ECO:0000256" key="5">
    <source>
        <dbReference type="ARBA" id="ARBA00022801"/>
    </source>
</evidence>
<evidence type="ECO:0000259" key="12">
    <source>
        <dbReference type="PROSITE" id="PS52029"/>
    </source>
</evidence>
<keyword evidence="5" id="KW-0378">Hydrolase</keyword>
<proteinExistence type="inferred from homology"/>
<dbReference type="PROSITE" id="PS52029">
    <property type="entry name" value="LD_TPASE"/>
    <property type="match status" value="1"/>
</dbReference>
<keyword evidence="3" id="KW-0328">Glycosyltransferase</keyword>
<dbReference type="InterPro" id="IPR036779">
    <property type="entry name" value="LysM_dom_sf"/>
</dbReference>
<evidence type="ECO:0000256" key="2">
    <source>
        <dbReference type="ARBA" id="ARBA00005992"/>
    </source>
</evidence>
<dbReference type="Gene3D" id="2.40.440.10">
    <property type="entry name" value="L,D-transpeptidase catalytic domain-like"/>
    <property type="match status" value="1"/>
</dbReference>
<dbReference type="OrthoDB" id="9787225at2"/>